<accession>A0ACB8Q9T2</accession>
<reference evidence="1" key="2">
    <citation type="journal article" date="2022" name="New Phytol.">
        <title>Evolutionary transition to the ectomycorrhizal habit in the genomes of a hyperdiverse lineage of mushroom-forming fungi.</title>
        <authorList>
            <person name="Looney B."/>
            <person name="Miyauchi S."/>
            <person name="Morin E."/>
            <person name="Drula E."/>
            <person name="Courty P.E."/>
            <person name="Kohler A."/>
            <person name="Kuo A."/>
            <person name="LaButti K."/>
            <person name="Pangilinan J."/>
            <person name="Lipzen A."/>
            <person name="Riley R."/>
            <person name="Andreopoulos W."/>
            <person name="He G."/>
            <person name="Johnson J."/>
            <person name="Nolan M."/>
            <person name="Tritt A."/>
            <person name="Barry K.W."/>
            <person name="Grigoriev I.V."/>
            <person name="Nagy L.G."/>
            <person name="Hibbett D."/>
            <person name="Henrissat B."/>
            <person name="Matheny P.B."/>
            <person name="Labbe J."/>
            <person name="Martin F.M."/>
        </authorList>
    </citation>
    <scope>NUCLEOTIDE SEQUENCE</scope>
    <source>
        <strain evidence="1">EC-137</strain>
    </source>
</reference>
<keyword evidence="2" id="KW-1185">Reference proteome</keyword>
<reference evidence="1" key="1">
    <citation type="submission" date="2021-02" db="EMBL/GenBank/DDBJ databases">
        <authorList>
            <consortium name="DOE Joint Genome Institute"/>
            <person name="Ahrendt S."/>
            <person name="Looney B.P."/>
            <person name="Miyauchi S."/>
            <person name="Morin E."/>
            <person name="Drula E."/>
            <person name="Courty P.E."/>
            <person name="Chicoki N."/>
            <person name="Fauchery L."/>
            <person name="Kohler A."/>
            <person name="Kuo A."/>
            <person name="Labutti K."/>
            <person name="Pangilinan J."/>
            <person name="Lipzen A."/>
            <person name="Riley R."/>
            <person name="Andreopoulos W."/>
            <person name="He G."/>
            <person name="Johnson J."/>
            <person name="Barry K.W."/>
            <person name="Grigoriev I.V."/>
            <person name="Nagy L."/>
            <person name="Hibbett D."/>
            <person name="Henrissat B."/>
            <person name="Matheny P.B."/>
            <person name="Labbe J."/>
            <person name="Martin F."/>
        </authorList>
    </citation>
    <scope>NUCLEOTIDE SEQUENCE</scope>
    <source>
        <strain evidence="1">EC-137</strain>
    </source>
</reference>
<dbReference type="EMBL" id="MU273761">
    <property type="protein sequence ID" value="KAI0028353.1"/>
    <property type="molecule type" value="Genomic_DNA"/>
</dbReference>
<gene>
    <name evidence="1" type="ORF">K488DRAFT_58822</name>
</gene>
<dbReference type="Proteomes" id="UP000814128">
    <property type="component" value="Unassembled WGS sequence"/>
</dbReference>
<name>A0ACB8Q9T2_9AGAM</name>
<organism evidence="1 2">
    <name type="scientific">Vararia minispora EC-137</name>
    <dbReference type="NCBI Taxonomy" id="1314806"/>
    <lineage>
        <taxon>Eukaryota</taxon>
        <taxon>Fungi</taxon>
        <taxon>Dikarya</taxon>
        <taxon>Basidiomycota</taxon>
        <taxon>Agaricomycotina</taxon>
        <taxon>Agaricomycetes</taxon>
        <taxon>Russulales</taxon>
        <taxon>Lachnocladiaceae</taxon>
        <taxon>Vararia</taxon>
    </lineage>
</organism>
<comment type="caution">
    <text evidence="1">The sequence shown here is derived from an EMBL/GenBank/DDBJ whole genome shotgun (WGS) entry which is preliminary data.</text>
</comment>
<evidence type="ECO:0000313" key="1">
    <source>
        <dbReference type="EMBL" id="KAI0028353.1"/>
    </source>
</evidence>
<evidence type="ECO:0000313" key="2">
    <source>
        <dbReference type="Proteomes" id="UP000814128"/>
    </source>
</evidence>
<sequence length="469" mass="50690">MKSSTSSLTVYGWLVCAWALIASFQYGYHISALNQIQAVLTCREILPSQTFGHMFSTCIPISNSEFSIVTSIFTVGGLVGSLYSDYLQDRFGRKGALQLSAGFTALGAGFSSIASEYGLLLLGRTFVGVGSGIGLCVCPIFLSEVSPSKIRDSVGVLTQFAIVIGIMITQLIGLRFATPTQWRLVPAASCLISIVQLLLSPAIVETPEWLGQHHMNVAATSSERAIWTVGLKYPQQAPDIEAPLLDEAPSPLSDRPREREESVSLLRLFFTPRLRRPLVIVCVAMISQQVSGAILVLLNMFQVLYYSNDILSKSLPELGPYISLGITVVNVLMTFPPIILIERMGRKRLLLVSIGGLLFSLLLVGVGLNARAPSLSSIAITTFVMSFAIGLGPVPFVMIPEVSPPEAVAALSSIALSVNWITNFLVGLTFLPLRNFLSGGKPDQEGRVFFVFVGALGLFSSVLFRAYRS</sequence>
<proteinExistence type="predicted"/>
<protein>
    <submittedName>
        <fullName evidence="1">General substrate transporter</fullName>
    </submittedName>
</protein>